<organism evidence="1 2">
    <name type="scientific">Rhodococcoides kyotonense</name>
    <dbReference type="NCBI Taxonomy" id="398843"/>
    <lineage>
        <taxon>Bacteria</taxon>
        <taxon>Bacillati</taxon>
        <taxon>Actinomycetota</taxon>
        <taxon>Actinomycetes</taxon>
        <taxon>Mycobacteriales</taxon>
        <taxon>Nocardiaceae</taxon>
        <taxon>Rhodococcoides</taxon>
    </lineage>
</organism>
<proteinExistence type="predicted"/>
<gene>
    <name evidence="1" type="ORF">SAMN05421642_11573</name>
</gene>
<keyword evidence="2" id="KW-1185">Reference proteome</keyword>
<dbReference type="SUPFAM" id="SSF54909">
    <property type="entry name" value="Dimeric alpha+beta barrel"/>
    <property type="match status" value="1"/>
</dbReference>
<accession>A0A239M0R1</accession>
<reference evidence="2" key="1">
    <citation type="submission" date="2017-06" db="EMBL/GenBank/DDBJ databases">
        <authorList>
            <person name="Varghese N."/>
            <person name="Submissions S."/>
        </authorList>
    </citation>
    <scope>NUCLEOTIDE SEQUENCE [LARGE SCALE GENOMIC DNA]</scope>
    <source>
        <strain evidence="2">JCM 23211</strain>
    </source>
</reference>
<evidence type="ECO:0000313" key="1">
    <source>
        <dbReference type="EMBL" id="SNT36215.1"/>
    </source>
</evidence>
<sequence length="120" mass="13840">MTDLSSAHRTYSLQGSGLLLASMDVAPECEEEFNKWYWEEHFPERMACPGFQWGARFQAVEGSPRYLALYVLDDPQVLETPEYRKIASPSPWTRRILPETSNLTRAVYRTISPSNKQQNP</sequence>
<evidence type="ECO:0000313" key="2">
    <source>
        <dbReference type="Proteomes" id="UP000198327"/>
    </source>
</evidence>
<dbReference type="InterPro" id="IPR011008">
    <property type="entry name" value="Dimeric_a/b-barrel"/>
</dbReference>
<name>A0A239M0R1_9NOCA</name>
<protein>
    <submittedName>
        <fullName evidence="1">Uncharacterized protein</fullName>
    </submittedName>
</protein>
<dbReference type="EMBL" id="FZOW01000015">
    <property type="protein sequence ID" value="SNT36215.1"/>
    <property type="molecule type" value="Genomic_DNA"/>
</dbReference>
<dbReference type="Proteomes" id="UP000198327">
    <property type="component" value="Unassembled WGS sequence"/>
</dbReference>
<dbReference type="AlphaFoldDB" id="A0A239M0R1"/>